<dbReference type="GO" id="GO:0016757">
    <property type="term" value="F:glycosyltransferase activity"/>
    <property type="evidence" value="ECO:0007669"/>
    <property type="project" value="InterPro"/>
</dbReference>
<dbReference type="InterPro" id="IPR028098">
    <property type="entry name" value="Glyco_trans_4-like_N"/>
</dbReference>
<evidence type="ECO:0000313" key="3">
    <source>
        <dbReference type="EMBL" id="NGO40177.1"/>
    </source>
</evidence>
<dbReference type="Pfam" id="PF00534">
    <property type="entry name" value="Glycos_transf_1"/>
    <property type="match status" value="1"/>
</dbReference>
<dbReference type="PANTHER" id="PTHR12526">
    <property type="entry name" value="GLYCOSYLTRANSFERASE"/>
    <property type="match status" value="1"/>
</dbReference>
<sequence length="387" mass="42496">MNLAYMITRTQAGGAQVHLLDLVTGFRRAATITVLAGSEDGEGHLGAASKELGIRFEMLTRLRQPIRPAADLAAFFECRRILRRIRPDLLHCHSSKAGVIGRLAARSLQIPTIFTAHGFAFSPGVPPARRLVALMMEALGGRVGDAIIAVSNYDKELAVRHRVASPERIRLVHNGVPDVAERASPDRSPPKVIMVGRFARQKDQALLIRALAPLQALPWECTFVGEGPTEVSCRALAKALGLEPRMHFLGTRGDVPRLLAEHQVLVLASNWEGLPLSVLEAMRAGLPVVASDVGGTREAVVDGETGYLVPRGDVEALKDRLERLLGDPDLRKRMGLAGRTRYERHFTVELMLRGTWEVYREVLGARGKQLPTWEELSRGRPSVSQHC</sequence>
<gene>
    <name evidence="3" type="ORF">G4L39_12345</name>
</gene>
<organism evidence="3 4">
    <name type="scientific">Limisphaera ngatamarikiensis</name>
    <dbReference type="NCBI Taxonomy" id="1324935"/>
    <lineage>
        <taxon>Bacteria</taxon>
        <taxon>Pseudomonadati</taxon>
        <taxon>Verrucomicrobiota</taxon>
        <taxon>Verrucomicrobiia</taxon>
        <taxon>Limisphaerales</taxon>
        <taxon>Limisphaeraceae</taxon>
        <taxon>Limisphaera</taxon>
    </lineage>
</organism>
<dbReference type="Pfam" id="PF13439">
    <property type="entry name" value="Glyco_transf_4"/>
    <property type="match status" value="1"/>
</dbReference>
<evidence type="ECO:0000313" key="4">
    <source>
        <dbReference type="Proteomes" id="UP000477311"/>
    </source>
</evidence>
<proteinExistence type="predicted"/>
<evidence type="ECO:0000259" key="2">
    <source>
        <dbReference type="Pfam" id="PF13439"/>
    </source>
</evidence>
<keyword evidence="4" id="KW-1185">Reference proteome</keyword>
<protein>
    <submittedName>
        <fullName evidence="3">Glycosyltransferase family 4 protein</fullName>
    </submittedName>
</protein>
<comment type="caution">
    <text evidence="3">The sequence shown here is derived from an EMBL/GenBank/DDBJ whole genome shotgun (WGS) entry which is preliminary data.</text>
</comment>
<dbReference type="SUPFAM" id="SSF53756">
    <property type="entry name" value="UDP-Glycosyltransferase/glycogen phosphorylase"/>
    <property type="match status" value="1"/>
</dbReference>
<dbReference type="Proteomes" id="UP000477311">
    <property type="component" value="Unassembled WGS sequence"/>
</dbReference>
<dbReference type="InterPro" id="IPR001296">
    <property type="entry name" value="Glyco_trans_1"/>
</dbReference>
<evidence type="ECO:0000259" key="1">
    <source>
        <dbReference type="Pfam" id="PF00534"/>
    </source>
</evidence>
<feature type="domain" description="Glycosyltransferase subfamily 4-like N-terminal" evidence="2">
    <location>
        <begin position="13"/>
        <end position="177"/>
    </location>
</feature>
<dbReference type="AlphaFoldDB" id="A0A6M1RS01"/>
<dbReference type="RefSeq" id="WP_165108502.1">
    <property type="nucleotide sequence ID" value="NZ_JAAKYA010000082.1"/>
</dbReference>
<keyword evidence="3" id="KW-0808">Transferase</keyword>
<dbReference type="CDD" id="cd03808">
    <property type="entry name" value="GT4_CapM-like"/>
    <property type="match status" value="1"/>
</dbReference>
<dbReference type="PANTHER" id="PTHR12526:SF630">
    <property type="entry name" value="GLYCOSYLTRANSFERASE"/>
    <property type="match status" value="1"/>
</dbReference>
<name>A0A6M1RS01_9BACT</name>
<dbReference type="EMBL" id="JAAKYA010000082">
    <property type="protein sequence ID" value="NGO40177.1"/>
    <property type="molecule type" value="Genomic_DNA"/>
</dbReference>
<dbReference type="Gene3D" id="3.40.50.2000">
    <property type="entry name" value="Glycogen Phosphorylase B"/>
    <property type="match status" value="2"/>
</dbReference>
<reference evidence="3 4" key="1">
    <citation type="submission" date="2020-02" db="EMBL/GenBank/DDBJ databases">
        <title>Draft genome sequence of Limisphaera ngatamarikiensis NGM72.4T, a thermophilic Verrucomicrobia grouped in subdivision 3.</title>
        <authorList>
            <person name="Carere C.R."/>
            <person name="Steen J."/>
            <person name="Hugenholtz P."/>
            <person name="Stott M.B."/>
        </authorList>
    </citation>
    <scope>NUCLEOTIDE SEQUENCE [LARGE SCALE GENOMIC DNA]</scope>
    <source>
        <strain evidence="3 4">NGM72.4</strain>
    </source>
</reference>
<feature type="domain" description="Glycosyl transferase family 1" evidence="1">
    <location>
        <begin position="187"/>
        <end position="340"/>
    </location>
</feature>
<accession>A0A6M1RS01</accession>